<sequence>MHPFGHHHGHHGERCIRRGEGDGFGGGRGHRVFGQGGLRLVLLQLIADKPSHGYELIKAVEDRLHGTYSPSPGVVYPTLTWLEELGYTTVEDSEGARKRYAITDAGQAYLSEHREAVDELLARFNRHGPGRHERPPEIARAIENFKLALRMRLSQGPLSKTQVHALVDVLDAAAKQVERL</sequence>
<dbReference type="InterPro" id="IPR005149">
    <property type="entry name" value="Tscrpt_reg_PadR_N"/>
</dbReference>
<dbReference type="Proteomes" id="UP001336250">
    <property type="component" value="Unassembled WGS sequence"/>
</dbReference>
<keyword evidence="3" id="KW-1185">Reference proteome</keyword>
<name>A0AAW9QIS8_9BURK</name>
<dbReference type="AlphaFoldDB" id="A0AAW9QIS8"/>
<evidence type="ECO:0000313" key="2">
    <source>
        <dbReference type="EMBL" id="MEF7615387.1"/>
    </source>
</evidence>
<dbReference type="SUPFAM" id="SSF46785">
    <property type="entry name" value="Winged helix' DNA-binding domain"/>
    <property type="match status" value="1"/>
</dbReference>
<feature type="domain" description="Transcription regulator PadR N-terminal" evidence="1">
    <location>
        <begin position="42"/>
        <end position="111"/>
    </location>
</feature>
<reference evidence="2 3" key="1">
    <citation type="submission" date="2024-02" db="EMBL/GenBank/DDBJ databases">
        <title>Genome sequence of Aquincola sp. MAHUQ-54.</title>
        <authorList>
            <person name="Huq M.A."/>
        </authorList>
    </citation>
    <scope>NUCLEOTIDE SEQUENCE [LARGE SCALE GENOMIC DNA]</scope>
    <source>
        <strain evidence="2 3">MAHUQ-54</strain>
    </source>
</reference>
<organism evidence="2 3">
    <name type="scientific">Aquincola agrisoli</name>
    <dbReference type="NCBI Taxonomy" id="3119538"/>
    <lineage>
        <taxon>Bacteria</taxon>
        <taxon>Pseudomonadati</taxon>
        <taxon>Pseudomonadota</taxon>
        <taxon>Betaproteobacteria</taxon>
        <taxon>Burkholderiales</taxon>
        <taxon>Sphaerotilaceae</taxon>
        <taxon>Aquincola</taxon>
    </lineage>
</organism>
<dbReference type="Gene3D" id="1.10.10.10">
    <property type="entry name" value="Winged helix-like DNA-binding domain superfamily/Winged helix DNA-binding domain"/>
    <property type="match status" value="1"/>
</dbReference>
<gene>
    <name evidence="2" type="ORF">V4F39_15820</name>
</gene>
<dbReference type="InterPro" id="IPR036388">
    <property type="entry name" value="WH-like_DNA-bd_sf"/>
</dbReference>
<accession>A0AAW9QIS8</accession>
<dbReference type="PANTHER" id="PTHR43252:SF7">
    <property type="entry name" value="TRANSCRIPTIONAL REGULATOR YQJI"/>
    <property type="match status" value="1"/>
</dbReference>
<dbReference type="RefSeq" id="WP_332290639.1">
    <property type="nucleotide sequence ID" value="NZ_JAZIBG010000031.1"/>
</dbReference>
<protein>
    <submittedName>
        <fullName evidence="2">PadR family transcriptional regulator</fullName>
    </submittedName>
</protein>
<proteinExistence type="predicted"/>
<comment type="caution">
    <text evidence="2">The sequence shown here is derived from an EMBL/GenBank/DDBJ whole genome shotgun (WGS) entry which is preliminary data.</text>
</comment>
<dbReference type="PANTHER" id="PTHR43252">
    <property type="entry name" value="TRANSCRIPTIONAL REGULATOR YQJI"/>
    <property type="match status" value="1"/>
</dbReference>
<dbReference type="Pfam" id="PF03551">
    <property type="entry name" value="PadR"/>
    <property type="match status" value="1"/>
</dbReference>
<evidence type="ECO:0000313" key="3">
    <source>
        <dbReference type="Proteomes" id="UP001336250"/>
    </source>
</evidence>
<evidence type="ECO:0000259" key="1">
    <source>
        <dbReference type="Pfam" id="PF03551"/>
    </source>
</evidence>
<dbReference type="InterPro" id="IPR036390">
    <property type="entry name" value="WH_DNA-bd_sf"/>
</dbReference>
<dbReference type="EMBL" id="JAZIBG010000031">
    <property type="protein sequence ID" value="MEF7615387.1"/>
    <property type="molecule type" value="Genomic_DNA"/>
</dbReference>